<name>A0A5D4H246_9HYPH</name>
<organism evidence="4 5">
    <name type="scientific">Neoaquamicrobium microcysteis</name>
    <dbReference type="NCBI Taxonomy" id="2682781"/>
    <lineage>
        <taxon>Bacteria</taxon>
        <taxon>Pseudomonadati</taxon>
        <taxon>Pseudomonadota</taxon>
        <taxon>Alphaproteobacteria</taxon>
        <taxon>Hyphomicrobiales</taxon>
        <taxon>Phyllobacteriaceae</taxon>
        <taxon>Neoaquamicrobium</taxon>
    </lineage>
</organism>
<dbReference type="EMBL" id="VSZS01000056">
    <property type="protein sequence ID" value="TYR34313.1"/>
    <property type="molecule type" value="Genomic_DNA"/>
</dbReference>
<dbReference type="AlphaFoldDB" id="A0A5D4H246"/>
<keyword evidence="2" id="KW-0472">Membrane</keyword>
<feature type="domain" description="Peptidoglycan binding-like" evidence="3">
    <location>
        <begin position="137"/>
        <end position="191"/>
    </location>
</feature>
<sequence length="286" mass="30104">MASRSARPPRGRRQVEEFDDESGVGAFLIRHRRVLGGLTAFAVAFSYVGANAVWYQPHAHGGAFFATRPLTAPAAASVAQDEAMPGEFETVIRLEREPEGAQQTPPAGPSIETIIAAPAPTPLPAAPTPMISPRGDPVVEDVQRILAELNLYDGDVDGLTGPKTRSAIEGYRKMVGLSASADIDDQLLAQLGAQPRATSSASPLPTGSPGTDMIETSSAVSHDNGLVMRIQAGLKAFGNDGIDIDGQVGSRTKSAILEFQSLFGLPETGEPDQSVYAKMREIGLTD</sequence>
<accession>A0A5D4H246</accession>
<reference evidence="4 5" key="1">
    <citation type="submission" date="2019-08" db="EMBL/GenBank/DDBJ databases">
        <authorList>
            <person name="Seo Y.L."/>
        </authorList>
    </citation>
    <scope>NUCLEOTIDE SEQUENCE [LARGE SCALE GENOMIC DNA]</scope>
    <source>
        <strain evidence="4 5">MaA-C15</strain>
    </source>
</reference>
<gene>
    <name evidence="4" type="ORF">FY036_05230</name>
</gene>
<proteinExistence type="predicted"/>
<protein>
    <submittedName>
        <fullName evidence="4">Peptidoglycan-binding protein</fullName>
    </submittedName>
</protein>
<dbReference type="SUPFAM" id="SSF47090">
    <property type="entry name" value="PGBD-like"/>
    <property type="match status" value="2"/>
</dbReference>
<dbReference type="InterPro" id="IPR036366">
    <property type="entry name" value="PGBDSf"/>
</dbReference>
<dbReference type="Pfam" id="PF01471">
    <property type="entry name" value="PG_binding_1"/>
    <property type="match status" value="2"/>
</dbReference>
<reference evidence="4 5" key="2">
    <citation type="submission" date="2019-09" db="EMBL/GenBank/DDBJ databases">
        <title>Mesorhizobium sp. MaA-C15 isolated from Microcystis aeruginosa.</title>
        <authorList>
            <person name="Jeong S.E."/>
            <person name="Jin H.M."/>
            <person name="Jeon C.O."/>
        </authorList>
    </citation>
    <scope>NUCLEOTIDE SEQUENCE [LARGE SCALE GENOMIC DNA]</scope>
    <source>
        <strain evidence="4 5">MaA-C15</strain>
    </source>
</reference>
<dbReference type="InterPro" id="IPR002477">
    <property type="entry name" value="Peptidoglycan-bd-like"/>
</dbReference>
<feature type="domain" description="Peptidoglycan binding-like" evidence="3">
    <location>
        <begin position="226"/>
        <end position="279"/>
    </location>
</feature>
<evidence type="ECO:0000313" key="4">
    <source>
        <dbReference type="EMBL" id="TYR34313.1"/>
    </source>
</evidence>
<comment type="caution">
    <text evidence="4">The sequence shown here is derived from an EMBL/GenBank/DDBJ whole genome shotgun (WGS) entry which is preliminary data.</text>
</comment>
<keyword evidence="2" id="KW-0812">Transmembrane</keyword>
<dbReference type="Proteomes" id="UP000323258">
    <property type="component" value="Unassembled WGS sequence"/>
</dbReference>
<feature type="compositionally biased region" description="Polar residues" evidence="1">
    <location>
        <begin position="196"/>
        <end position="213"/>
    </location>
</feature>
<dbReference type="OrthoDB" id="9816507at2"/>
<feature type="region of interest" description="Disordered" evidence="1">
    <location>
        <begin position="194"/>
        <end position="213"/>
    </location>
</feature>
<evidence type="ECO:0000313" key="5">
    <source>
        <dbReference type="Proteomes" id="UP000323258"/>
    </source>
</evidence>
<evidence type="ECO:0000256" key="1">
    <source>
        <dbReference type="SAM" id="MobiDB-lite"/>
    </source>
</evidence>
<evidence type="ECO:0000259" key="3">
    <source>
        <dbReference type="Pfam" id="PF01471"/>
    </source>
</evidence>
<dbReference type="InterPro" id="IPR036365">
    <property type="entry name" value="PGBD-like_sf"/>
</dbReference>
<evidence type="ECO:0000256" key="2">
    <source>
        <dbReference type="SAM" id="Phobius"/>
    </source>
</evidence>
<keyword evidence="5" id="KW-1185">Reference proteome</keyword>
<feature type="transmembrane region" description="Helical" evidence="2">
    <location>
        <begin position="34"/>
        <end position="55"/>
    </location>
</feature>
<keyword evidence="2" id="KW-1133">Transmembrane helix</keyword>
<dbReference type="RefSeq" id="WP_148913652.1">
    <property type="nucleotide sequence ID" value="NZ_VSZS01000056.1"/>
</dbReference>
<dbReference type="Gene3D" id="1.10.101.10">
    <property type="entry name" value="PGBD-like superfamily/PGBD"/>
    <property type="match status" value="2"/>
</dbReference>